<dbReference type="Gene3D" id="3.60.10.10">
    <property type="entry name" value="Endonuclease/exonuclease/phosphatase"/>
    <property type="match status" value="1"/>
</dbReference>
<feature type="domain" description="Endonuclease/exonuclease/phosphatase" evidence="2">
    <location>
        <begin position="117"/>
        <end position="316"/>
    </location>
</feature>
<sequence length="330" mass="37988">MKGNSVLTSAAPRHSEKKDRRFDVNRWLRWATWALVAATLVGRLGEYLFIFELFSHFAVQYCVVAALLATYWLFSGSWLVRISVGCLILNGFLVYPWLLADPPAVVESSRDLRVLHANVLYTNTDMQRTIRLIRENQPDLFVLQEMTPPTIRVLAPLRDTYPFQYEIWSKGPCHILVGSRTPFSVDKQSVQTQQVIHLHTTVRGRDMALITVHPRTPVLPSWFRERNQQLAFVADQIRRERRPTLLIGDFNISVFSPVYKRIFDNPDMAACRKGFGIGPTWPRFLPPAMIPIDQAFVNEGFRTVRFQPIEQPGSDHKAVVVDLQWSAEDR</sequence>
<dbReference type="InterPro" id="IPR005135">
    <property type="entry name" value="Endo/exonuclease/phosphatase"/>
</dbReference>
<dbReference type="OrthoDB" id="9796594at2"/>
<dbReference type="RefSeq" id="WP_119667900.1">
    <property type="nucleotide sequence ID" value="NZ_QXED01000003.1"/>
</dbReference>
<dbReference type="Pfam" id="PF03372">
    <property type="entry name" value="Exo_endo_phos"/>
    <property type="match status" value="1"/>
</dbReference>
<organism evidence="3 4">
    <name type="scientific">Fibrisoma montanum</name>
    <dbReference type="NCBI Taxonomy" id="2305895"/>
    <lineage>
        <taxon>Bacteria</taxon>
        <taxon>Pseudomonadati</taxon>
        <taxon>Bacteroidota</taxon>
        <taxon>Cytophagia</taxon>
        <taxon>Cytophagales</taxon>
        <taxon>Spirosomataceae</taxon>
        <taxon>Fibrisoma</taxon>
    </lineage>
</organism>
<name>A0A418MBD7_9BACT</name>
<evidence type="ECO:0000313" key="3">
    <source>
        <dbReference type="EMBL" id="RIV23685.1"/>
    </source>
</evidence>
<keyword evidence="1" id="KW-0812">Transmembrane</keyword>
<protein>
    <recommendedName>
        <fullName evidence="2">Endonuclease/exonuclease/phosphatase domain-containing protein</fullName>
    </recommendedName>
</protein>
<keyword evidence="1" id="KW-1133">Transmembrane helix</keyword>
<dbReference type="EMBL" id="QXED01000003">
    <property type="protein sequence ID" value="RIV23685.1"/>
    <property type="molecule type" value="Genomic_DNA"/>
</dbReference>
<dbReference type="SUPFAM" id="SSF56219">
    <property type="entry name" value="DNase I-like"/>
    <property type="match status" value="1"/>
</dbReference>
<keyword evidence="4" id="KW-1185">Reference proteome</keyword>
<dbReference type="Proteomes" id="UP000283523">
    <property type="component" value="Unassembled WGS sequence"/>
</dbReference>
<feature type="transmembrane region" description="Helical" evidence="1">
    <location>
        <begin position="57"/>
        <end position="74"/>
    </location>
</feature>
<gene>
    <name evidence="3" type="ORF">DYU11_11955</name>
</gene>
<dbReference type="InterPro" id="IPR036691">
    <property type="entry name" value="Endo/exonu/phosph_ase_sf"/>
</dbReference>
<comment type="caution">
    <text evidence="3">The sequence shown here is derived from an EMBL/GenBank/DDBJ whole genome shotgun (WGS) entry which is preliminary data.</text>
</comment>
<dbReference type="GO" id="GO:0003824">
    <property type="term" value="F:catalytic activity"/>
    <property type="evidence" value="ECO:0007669"/>
    <property type="project" value="InterPro"/>
</dbReference>
<dbReference type="AlphaFoldDB" id="A0A418MBD7"/>
<evidence type="ECO:0000256" key="1">
    <source>
        <dbReference type="SAM" id="Phobius"/>
    </source>
</evidence>
<feature type="transmembrane region" description="Helical" evidence="1">
    <location>
        <begin position="79"/>
        <end position="98"/>
    </location>
</feature>
<reference evidence="3 4" key="1">
    <citation type="submission" date="2018-08" db="EMBL/GenBank/DDBJ databases">
        <title>Fibrisoma montanum sp. nov., isolated from Danxia mountain soil.</title>
        <authorList>
            <person name="Huang Y."/>
        </authorList>
    </citation>
    <scope>NUCLEOTIDE SEQUENCE [LARGE SCALE GENOMIC DNA]</scope>
    <source>
        <strain evidence="3 4">HYT19</strain>
    </source>
</reference>
<evidence type="ECO:0000313" key="4">
    <source>
        <dbReference type="Proteomes" id="UP000283523"/>
    </source>
</evidence>
<proteinExistence type="predicted"/>
<evidence type="ECO:0000259" key="2">
    <source>
        <dbReference type="Pfam" id="PF03372"/>
    </source>
</evidence>
<keyword evidence="1" id="KW-0472">Membrane</keyword>
<feature type="transmembrane region" description="Helical" evidence="1">
    <location>
        <begin position="27"/>
        <end position="45"/>
    </location>
</feature>
<accession>A0A418MBD7</accession>